<evidence type="ECO:0008006" key="3">
    <source>
        <dbReference type="Google" id="ProtNLM"/>
    </source>
</evidence>
<sequence length="114" mass="12353">MAGAGGMQQSQAQATRNGIQALESAFTGVQNCRQDVENMKFNLASGLKGSDGKAFQDLLKLWDDQAEIISRNVRDMVDTLNETLRVQGMTQGSNNEAVNTAYHQSQAVFDALQG</sequence>
<reference evidence="1 2" key="1">
    <citation type="submission" date="2024-01" db="EMBL/GenBank/DDBJ databases">
        <title>Genome mining of biosynthetic gene clusters to explore secondary metabolites of Streptomyces sp.</title>
        <authorList>
            <person name="Baig A."/>
            <person name="Ajitkumar Shintre N."/>
            <person name="Kumar H."/>
            <person name="Anbarasu A."/>
            <person name="Ramaiah S."/>
        </authorList>
    </citation>
    <scope>NUCLEOTIDE SEQUENCE [LARGE SCALE GENOMIC DNA]</scope>
    <source>
        <strain evidence="1 2">A57</strain>
    </source>
</reference>
<accession>A0ABV5EEX4</accession>
<organism evidence="1 2">
    <name type="scientific">Streptomyces broussonetiae</name>
    <dbReference type="NCBI Taxonomy" id="2686304"/>
    <lineage>
        <taxon>Bacteria</taxon>
        <taxon>Bacillati</taxon>
        <taxon>Actinomycetota</taxon>
        <taxon>Actinomycetes</taxon>
        <taxon>Kitasatosporales</taxon>
        <taxon>Streptomycetaceae</taxon>
        <taxon>Streptomyces</taxon>
    </lineage>
</organism>
<protein>
    <recommendedName>
        <fullName evidence="3">WXG100 family type VII secretion target</fullName>
    </recommendedName>
</protein>
<keyword evidence="2" id="KW-1185">Reference proteome</keyword>
<evidence type="ECO:0000313" key="1">
    <source>
        <dbReference type="EMBL" id="MFB8775233.1"/>
    </source>
</evidence>
<proteinExistence type="predicted"/>
<evidence type="ECO:0000313" key="2">
    <source>
        <dbReference type="Proteomes" id="UP001585080"/>
    </source>
</evidence>
<dbReference type="EMBL" id="JAYMRP010000018">
    <property type="protein sequence ID" value="MFB8775233.1"/>
    <property type="molecule type" value="Genomic_DNA"/>
</dbReference>
<dbReference type="Proteomes" id="UP001585080">
    <property type="component" value="Unassembled WGS sequence"/>
</dbReference>
<gene>
    <name evidence="1" type="ORF">VSS16_21260</name>
</gene>
<name>A0ABV5EEX4_9ACTN</name>
<dbReference type="RefSeq" id="WP_376733863.1">
    <property type="nucleotide sequence ID" value="NZ_JAYMRP010000018.1"/>
</dbReference>
<comment type="caution">
    <text evidence="1">The sequence shown here is derived from an EMBL/GenBank/DDBJ whole genome shotgun (WGS) entry which is preliminary data.</text>
</comment>